<evidence type="ECO:0000313" key="6">
    <source>
        <dbReference type="Proteomes" id="UP001342418"/>
    </source>
</evidence>
<evidence type="ECO:0000256" key="3">
    <source>
        <dbReference type="ARBA" id="ARBA00022764"/>
    </source>
</evidence>
<feature type="signal peptide" evidence="4">
    <location>
        <begin position="1"/>
        <end position="23"/>
    </location>
</feature>
<sequence>MDVHLGRAALALAFALGATPAYSQSGELTVWSWNIAASSLEAVAEKFKEKHPDVEINVQDLGNDQVFDRLLAGCAAGGSGLPDIVSVENHEAEIFWAQFPGCFSDLTELGYTEEIASGFPEFKRTELEVGDAAYAMPWDSGPVVMFYRRDYYDKAGVDPQDIETWADFIQAGKKIMEANPGVVMTQADLNGDTEWFRMISNEQGCGYFSNDASAIRVNQPACVATLEAIKDVYDAGLLKAANWNEKIQSNTAGTVATQMYGGWYEGTIRSTSPEQAGQWGVYLMPSLSEDGPRAANLGGSALAIPAASENKDAAWAFVNYALGTNEGQVTMLREYGLVPSLLSALDAPYVQQEQPFWGGQKIWIDILGTLDKIEPSRGTPFFGDADQIVQDVQTQYLNGGFPDAKAALDSAAEQIELVTGLPVQE</sequence>
<dbReference type="PANTHER" id="PTHR43649:SF32">
    <property type="entry name" value="SUGAR BINDING SECRETED PROTEIN"/>
    <property type="match status" value="1"/>
</dbReference>
<protein>
    <submittedName>
        <fullName evidence="5">Lactose-binding protein</fullName>
    </submittedName>
</protein>
<reference evidence="5 6" key="1">
    <citation type="submission" date="2018-07" db="EMBL/GenBank/DDBJ databases">
        <title>Genome sequence of Nitratireductor thuwali#1536.</title>
        <authorList>
            <person name="Michoud G."/>
            <person name="Merlino G."/>
            <person name="Sefrji F.O."/>
            <person name="Daffonchio D."/>
        </authorList>
    </citation>
    <scope>NUCLEOTIDE SEQUENCE [LARGE SCALE GENOMIC DNA]</scope>
    <source>
        <strain evidence="6">Nit1536</strain>
    </source>
</reference>
<comment type="subcellular location">
    <subcellularLocation>
        <location evidence="1">Periplasm</location>
    </subcellularLocation>
</comment>
<comment type="similarity">
    <text evidence="2">Belongs to the bacterial solute-binding protein 1 family.</text>
</comment>
<keyword evidence="4" id="KW-0732">Signal</keyword>
<organism evidence="5 6">
    <name type="scientific">Nitratireductor thuwali</name>
    <dbReference type="NCBI Taxonomy" id="2267699"/>
    <lineage>
        <taxon>Bacteria</taxon>
        <taxon>Pseudomonadati</taxon>
        <taxon>Pseudomonadota</taxon>
        <taxon>Alphaproteobacteria</taxon>
        <taxon>Hyphomicrobiales</taxon>
        <taxon>Phyllobacteriaceae</taxon>
        <taxon>Nitratireductor</taxon>
    </lineage>
</organism>
<feature type="chain" id="PRO_5046172116" evidence="4">
    <location>
        <begin position="24"/>
        <end position="425"/>
    </location>
</feature>
<keyword evidence="6" id="KW-1185">Reference proteome</keyword>
<dbReference type="SUPFAM" id="SSF53850">
    <property type="entry name" value="Periplasmic binding protein-like II"/>
    <property type="match status" value="1"/>
</dbReference>
<dbReference type="InterPro" id="IPR006059">
    <property type="entry name" value="SBP"/>
</dbReference>
<dbReference type="PANTHER" id="PTHR43649">
    <property type="entry name" value="ARABINOSE-BINDING PROTEIN-RELATED"/>
    <property type="match status" value="1"/>
</dbReference>
<evidence type="ECO:0000313" key="5">
    <source>
        <dbReference type="EMBL" id="UUP16661.1"/>
    </source>
</evidence>
<evidence type="ECO:0000256" key="4">
    <source>
        <dbReference type="SAM" id="SignalP"/>
    </source>
</evidence>
<dbReference type="Proteomes" id="UP001342418">
    <property type="component" value="Chromosome"/>
</dbReference>
<evidence type="ECO:0000256" key="1">
    <source>
        <dbReference type="ARBA" id="ARBA00004418"/>
    </source>
</evidence>
<proteinExistence type="inferred from homology"/>
<dbReference type="CDD" id="cd13585">
    <property type="entry name" value="PBP2_TMBP_like"/>
    <property type="match status" value="1"/>
</dbReference>
<evidence type="ECO:0000256" key="2">
    <source>
        <dbReference type="ARBA" id="ARBA00008520"/>
    </source>
</evidence>
<keyword evidence="3" id="KW-0574">Periplasm</keyword>
<name>A0ABY5ML92_9HYPH</name>
<dbReference type="EMBL" id="CP030941">
    <property type="protein sequence ID" value="UUP16661.1"/>
    <property type="molecule type" value="Genomic_DNA"/>
</dbReference>
<dbReference type="InterPro" id="IPR050490">
    <property type="entry name" value="Bact_solute-bd_prot1"/>
</dbReference>
<gene>
    <name evidence="5" type="primary">lacE_1</name>
    <name evidence="5" type="ORF">NTH_01108</name>
</gene>
<accession>A0ABY5ML92</accession>
<dbReference type="Pfam" id="PF01547">
    <property type="entry name" value="SBP_bac_1"/>
    <property type="match status" value="1"/>
</dbReference>
<dbReference type="RefSeq" id="WP_338529069.1">
    <property type="nucleotide sequence ID" value="NZ_CP030941.1"/>
</dbReference>
<dbReference type="Gene3D" id="3.40.190.10">
    <property type="entry name" value="Periplasmic binding protein-like II"/>
    <property type="match status" value="1"/>
</dbReference>